<name>A0ABR1ZE85_9ROSI</name>
<reference evidence="1 2" key="1">
    <citation type="journal article" date="2024" name="G3 (Bethesda)">
        <title>Genome assembly of Hibiscus sabdariffa L. provides insights into metabolisms of medicinal natural products.</title>
        <authorList>
            <person name="Kim T."/>
        </authorList>
    </citation>
    <scope>NUCLEOTIDE SEQUENCE [LARGE SCALE GENOMIC DNA]</scope>
    <source>
        <strain evidence="1">TK-2024</strain>
        <tissue evidence="1">Old leaves</tissue>
    </source>
</reference>
<evidence type="ECO:0000313" key="1">
    <source>
        <dbReference type="EMBL" id="KAK8478727.1"/>
    </source>
</evidence>
<sequence>MLAAKMRSEEVAYRLGLSQTFDCHGVVVDVFIPKKRARDGSRFEFVGMASKMDIDGNDVQECTRANKNAMVQESTMTQSSAGETLVLNSIHNECIVSQVHREIYANVLQLGSGKGTSDDVVGLVDRGIVEAPRILDFVECEGNMCACPAWFNWKNLKRRGKIVTKLRKLCDFLKKWNKEFFGHVDTSIREKKLEIDRMDSRCNNAQSESQEGRIRDFFQHMVKAQGWRNEIEWLQINGKWINQVDEIKHHFSMAFYKHFAKVPVVVDEAYNILHSVVFHHIFREANSLADALAKNGVGRTSWFQVIH</sequence>
<protein>
    <submittedName>
        <fullName evidence="1">Uncharacterized protein</fullName>
    </submittedName>
</protein>
<keyword evidence="2" id="KW-1185">Reference proteome</keyword>
<organism evidence="1 2">
    <name type="scientific">Hibiscus sabdariffa</name>
    <name type="common">roselle</name>
    <dbReference type="NCBI Taxonomy" id="183260"/>
    <lineage>
        <taxon>Eukaryota</taxon>
        <taxon>Viridiplantae</taxon>
        <taxon>Streptophyta</taxon>
        <taxon>Embryophyta</taxon>
        <taxon>Tracheophyta</taxon>
        <taxon>Spermatophyta</taxon>
        <taxon>Magnoliopsida</taxon>
        <taxon>eudicotyledons</taxon>
        <taxon>Gunneridae</taxon>
        <taxon>Pentapetalae</taxon>
        <taxon>rosids</taxon>
        <taxon>malvids</taxon>
        <taxon>Malvales</taxon>
        <taxon>Malvaceae</taxon>
        <taxon>Malvoideae</taxon>
        <taxon>Hibiscus</taxon>
    </lineage>
</organism>
<gene>
    <name evidence="1" type="ORF">V6N12_063755</name>
</gene>
<evidence type="ECO:0000313" key="2">
    <source>
        <dbReference type="Proteomes" id="UP001472677"/>
    </source>
</evidence>
<accession>A0ABR1ZE85</accession>
<comment type="caution">
    <text evidence="1">The sequence shown here is derived from an EMBL/GenBank/DDBJ whole genome shotgun (WGS) entry which is preliminary data.</text>
</comment>
<dbReference type="EMBL" id="JBBPBM010002431">
    <property type="protein sequence ID" value="KAK8478727.1"/>
    <property type="molecule type" value="Genomic_DNA"/>
</dbReference>
<dbReference type="Proteomes" id="UP001472677">
    <property type="component" value="Unassembled WGS sequence"/>
</dbReference>
<proteinExistence type="predicted"/>